<dbReference type="InterPro" id="IPR017943">
    <property type="entry name" value="Bactericidal_perm-incr_a/b_dom"/>
</dbReference>
<dbReference type="PANTHER" id="PTHR31138">
    <property type="entry name" value="CHROMOSOME 19, WHOLE GENOME SHOTGUN SEQUENCE"/>
    <property type="match status" value="1"/>
</dbReference>
<dbReference type="InterPro" id="IPR045967">
    <property type="entry name" value="HAM1-like_N"/>
</dbReference>
<evidence type="ECO:0000313" key="3">
    <source>
        <dbReference type="EMBL" id="GAD99601.1"/>
    </source>
</evidence>
<gene>
    <name evidence="3" type="ORF">PVAR5_8321</name>
</gene>
<comment type="caution">
    <text evidence="3">The sequence shown here is derived from an EMBL/GenBank/DDBJ whole genome shotgun (WGS) entry which is preliminary data.</text>
</comment>
<dbReference type="OrthoDB" id="5407957at2759"/>
<dbReference type="HOGENOM" id="CLU_013290_0_0_1"/>
<dbReference type="Pfam" id="PF19343">
    <property type="entry name" value="HAM1_N"/>
    <property type="match status" value="2"/>
</dbReference>
<protein>
    <recommendedName>
        <fullName evidence="2">HAM1-like N-terminal domain-containing protein</fullName>
    </recommendedName>
</protein>
<keyword evidence="4" id="KW-1185">Reference proteome</keyword>
<dbReference type="EMBL" id="BAUL01000306">
    <property type="protein sequence ID" value="GAD99601.1"/>
    <property type="molecule type" value="Genomic_DNA"/>
</dbReference>
<feature type="domain" description="HAM1-like N-terminal" evidence="2">
    <location>
        <begin position="301"/>
        <end position="645"/>
    </location>
</feature>
<name>V5GC16_BYSSN</name>
<reference evidence="4" key="1">
    <citation type="journal article" date="2014" name="Genome Announc.">
        <title>Draft genome sequence of the formaldehyde-resistant fungus Byssochlamys spectabilis No. 5 (anamorph Paecilomyces variotii No. 5) (NBRC109023).</title>
        <authorList>
            <person name="Oka T."/>
            <person name="Ekino K."/>
            <person name="Fukuda K."/>
            <person name="Nomura Y."/>
        </authorList>
    </citation>
    <scope>NUCLEOTIDE SEQUENCE [LARGE SCALE GENOMIC DNA]</scope>
    <source>
        <strain evidence="4">No. 5 / NBRC 109023</strain>
    </source>
</reference>
<feature type="compositionally biased region" description="Basic residues" evidence="1">
    <location>
        <begin position="1"/>
        <end position="11"/>
    </location>
</feature>
<feature type="domain" description="HAM1-like N-terminal" evidence="2">
    <location>
        <begin position="93"/>
        <end position="279"/>
    </location>
</feature>
<dbReference type="Gene3D" id="3.15.10.10">
    <property type="entry name" value="Bactericidal permeability-increasing protein, domain 1"/>
    <property type="match status" value="1"/>
</dbReference>
<dbReference type="SUPFAM" id="SSF55394">
    <property type="entry name" value="Bactericidal permeability-increasing protein, BPI"/>
    <property type="match status" value="1"/>
</dbReference>
<organism evidence="3 4">
    <name type="scientific">Byssochlamys spectabilis (strain No. 5 / NBRC 109023)</name>
    <name type="common">Paecilomyces variotii</name>
    <dbReference type="NCBI Taxonomy" id="1356009"/>
    <lineage>
        <taxon>Eukaryota</taxon>
        <taxon>Fungi</taxon>
        <taxon>Dikarya</taxon>
        <taxon>Ascomycota</taxon>
        <taxon>Pezizomycotina</taxon>
        <taxon>Eurotiomycetes</taxon>
        <taxon>Eurotiomycetidae</taxon>
        <taxon>Eurotiales</taxon>
        <taxon>Thermoascaceae</taxon>
        <taxon>Paecilomyces</taxon>
    </lineage>
</organism>
<dbReference type="AlphaFoldDB" id="V5GC16"/>
<accession>V5GC16</accession>
<evidence type="ECO:0000259" key="2">
    <source>
        <dbReference type="Pfam" id="PF19343"/>
    </source>
</evidence>
<dbReference type="GO" id="GO:0008289">
    <property type="term" value="F:lipid binding"/>
    <property type="evidence" value="ECO:0007669"/>
    <property type="project" value="InterPro"/>
</dbReference>
<dbReference type="eggNOG" id="ENOG502SIPH">
    <property type="taxonomic scope" value="Eukaryota"/>
</dbReference>
<dbReference type="PANTHER" id="PTHR31138:SF4">
    <property type="entry name" value="DUF5923 DOMAIN-CONTAINING PROTEIN"/>
    <property type="match status" value="1"/>
</dbReference>
<dbReference type="InParanoid" id="V5GC16"/>
<feature type="region of interest" description="Disordered" evidence="1">
    <location>
        <begin position="1"/>
        <end position="21"/>
    </location>
</feature>
<sequence length="814" mass="91012">MSKLVGRRQRHAMLSMQADKQAAPTANIAAGSITTSSFSSSRPRYNSVLQLSAPVGSASGLYSWIAAMSSCFGRRKSPRGGDTEPLLPRYEDDTSLQRQVHQKLHSYQMLRALKEGYMPSTEQTIANLRTLLASDVLNPNPDEVSAAGRQLARDARIAIRTFIELLRDKNSEDQLQEFLWHLSKSRAQLDTGRLTHQASRIKYKTDVKAAYDSLRTVGGLLLTNADFRLFVDDLTTIGRQIFSDTAFSLSDTAREVGKEVKPSEPELLTVQGAGSDDAPAPSSEEIREEAAEIAKVAGNGAAQTGKTAVRSAEENLSGERRETLFYRLKQVVGNLRQRTDYADSVSTISKLVQQYAKLYSGAAESTVEAVEEDVELNEDVRQAAERFWTFVRSFSNEDDWKKLQEQFNTLLSHSQKDPEFEKLMSEIGSSLQEMLTDPSFFDSAEEKVEEFKEKSKSVGSDTGIRQDVDDFLQQAKKTLKTVADDETVAKSIAATKKIYHDISEAYNSKASTLYSDLVHVFLPLLIRSVQRIPIPRLEISVPEMDLLVENLVLEPGRTVRSSSFLPFKSHLSTRNDIELVKTHSKRTTTNMKTTFTLSVSGLSIAASEFGYWLRAHSGPFLYLKDQGIASFYLDERGIDISIDVDVGRDRLEHIFNLRGVRVHIHKLNYNVRRSKWSFVLWLVKPFLKQLVRRVLEKKIAEQIVSAASALNRELVFARERLRATRIADPQDLATFVRAVTARLKPRADPDVYARIGADAPDSGVFHGVYAPGSVVKLWHEEVERAHDAVEHGDASGGLAMTWRNDIFDITGTPA</sequence>
<evidence type="ECO:0000313" key="4">
    <source>
        <dbReference type="Proteomes" id="UP000018001"/>
    </source>
</evidence>
<proteinExistence type="predicted"/>
<dbReference type="Proteomes" id="UP000018001">
    <property type="component" value="Unassembled WGS sequence"/>
</dbReference>
<evidence type="ECO:0000256" key="1">
    <source>
        <dbReference type="SAM" id="MobiDB-lite"/>
    </source>
</evidence>